<dbReference type="Proteomes" id="UP000253606">
    <property type="component" value="Chromosome"/>
</dbReference>
<dbReference type="Pfam" id="PF08447">
    <property type="entry name" value="PAS_3"/>
    <property type="match status" value="1"/>
</dbReference>
<dbReference type="Gene3D" id="3.30.450.20">
    <property type="entry name" value="PAS domain"/>
    <property type="match status" value="4"/>
</dbReference>
<dbReference type="InterPro" id="IPR004358">
    <property type="entry name" value="Sig_transdc_His_kin-like_C"/>
</dbReference>
<dbReference type="EMBL" id="CP030840">
    <property type="protein sequence ID" value="AXC10983.1"/>
    <property type="molecule type" value="Genomic_DNA"/>
</dbReference>
<gene>
    <name evidence="9" type="ORF">ACPOL_1637</name>
</gene>
<dbReference type="PROSITE" id="PS50113">
    <property type="entry name" value="PAC"/>
    <property type="match status" value="3"/>
</dbReference>
<dbReference type="SMART" id="SM00091">
    <property type="entry name" value="PAS"/>
    <property type="match status" value="4"/>
</dbReference>
<dbReference type="InterPro" id="IPR013655">
    <property type="entry name" value="PAS_fold_3"/>
</dbReference>
<dbReference type="InterPro" id="IPR036890">
    <property type="entry name" value="HATPase_C_sf"/>
</dbReference>
<evidence type="ECO:0000313" key="9">
    <source>
        <dbReference type="EMBL" id="AXC10983.1"/>
    </source>
</evidence>
<feature type="domain" description="PAS" evidence="7">
    <location>
        <begin position="8"/>
        <end position="52"/>
    </location>
</feature>
<dbReference type="PROSITE" id="PS50109">
    <property type="entry name" value="HIS_KIN"/>
    <property type="match status" value="1"/>
</dbReference>
<dbReference type="GO" id="GO:0008168">
    <property type="term" value="F:methyltransferase activity"/>
    <property type="evidence" value="ECO:0007669"/>
    <property type="project" value="UniProtKB-KW"/>
</dbReference>
<dbReference type="PANTHER" id="PTHR43304">
    <property type="entry name" value="PHYTOCHROME-LIKE PROTEIN CPH1"/>
    <property type="match status" value="1"/>
</dbReference>
<dbReference type="Gene3D" id="1.10.287.130">
    <property type="match status" value="1"/>
</dbReference>
<dbReference type="InterPro" id="IPR036097">
    <property type="entry name" value="HisK_dim/P_sf"/>
</dbReference>
<dbReference type="SMART" id="SM00387">
    <property type="entry name" value="HATPase_c"/>
    <property type="match status" value="1"/>
</dbReference>
<dbReference type="InterPro" id="IPR000700">
    <property type="entry name" value="PAS-assoc_C"/>
</dbReference>
<dbReference type="InterPro" id="IPR000014">
    <property type="entry name" value="PAS"/>
</dbReference>
<comment type="catalytic activity">
    <reaction evidence="1">
        <text>ATP + protein L-histidine = ADP + protein N-phospho-L-histidine.</text>
        <dbReference type="EC" id="2.7.13.3"/>
    </reaction>
</comment>
<accession>A0A2Z5FVR4</accession>
<dbReference type="Pfam" id="PF00512">
    <property type="entry name" value="HisKA"/>
    <property type="match status" value="1"/>
</dbReference>
<dbReference type="SUPFAM" id="SSF55874">
    <property type="entry name" value="ATPase domain of HSP90 chaperone/DNA topoisomerase II/histidine kinase"/>
    <property type="match status" value="1"/>
</dbReference>
<evidence type="ECO:0000256" key="3">
    <source>
        <dbReference type="ARBA" id="ARBA00022553"/>
    </source>
</evidence>
<dbReference type="InterPro" id="IPR013656">
    <property type="entry name" value="PAS_4"/>
</dbReference>
<dbReference type="InterPro" id="IPR003594">
    <property type="entry name" value="HATPase_dom"/>
</dbReference>
<evidence type="ECO:0000256" key="4">
    <source>
        <dbReference type="ARBA" id="ARBA00022679"/>
    </source>
</evidence>
<dbReference type="KEGG" id="abas:ACPOL_1637"/>
<evidence type="ECO:0000256" key="2">
    <source>
        <dbReference type="ARBA" id="ARBA00012438"/>
    </source>
</evidence>
<dbReference type="SUPFAM" id="SSF55785">
    <property type="entry name" value="PYP-like sensor domain (PAS domain)"/>
    <property type="match status" value="4"/>
</dbReference>
<sequence>MAASGVISKLRVEHALASMSDAFVLLDSEFRIAYMNPAAERTAGVSAGELLGATHWEAWPASRGTEVERRYRQAMLTGEAQHFQHHYVSETHDLWLEIHAHPGGGGLAIYFRDLSERKLEQEGAARIERAYKAALSNTPDLVYVFDLNHRFVYANEALLTMWGRTWNDAIGKTCLELGYPEWHAAMHDREIDQVVATRRSVRGEVPFAGTHGRRIYDYIFVPVIGPGGEVESVAGTTRDVTERQQSEQVLRASEERLRLAQNAGQLATWDWDIATGEVVWTNDSDWIYGRAPAEMTPIDRCAAAVHEEDRDATTQALQRTLEDGVEYNHEFRVIWPDQSVHWLVGRGKAIYDADGRPARVLGVNWDITARKQAEDILRNERSRLAELLQQAPALMALLRGPDHIFEVTNPLYQELIGGRTVIGKPIRSALPETAQQDLIDALDQVYRTGEPFTAHGHSIDFARHSGQPLERRYLNLTYQPMRDADGNVSGVILLGVDVTEARKAEEALRQSEKLAAVGRLAASISHEINNPLEAVTNLLYLMQTDQALSPETRSYLETAQSEITRITHITTQTLRFYRQSTRAARIKVRGILDSVAVLYERRLRHADVTLTVHSRTLRPVMIYAGELRQIVANLVGNALDAVGSNGRIEMRERPATDWKSGRKGVLVTVADSGHGIGPEIMPRLFDPFFSTKGQTGTGLGLWVSKEIVEKNGGRIRVRSRQQEPHRGTVFSVFLPDLDVQEPISSSREYLAPVSKAPVNFGIQP</sequence>
<dbReference type="CDD" id="cd00130">
    <property type="entry name" value="PAS"/>
    <property type="match status" value="3"/>
</dbReference>
<feature type="domain" description="PAC" evidence="8">
    <location>
        <begin position="455"/>
        <end position="510"/>
    </location>
</feature>
<dbReference type="Gene3D" id="2.10.70.100">
    <property type="match status" value="1"/>
</dbReference>
<dbReference type="Pfam" id="PF08448">
    <property type="entry name" value="PAS_4"/>
    <property type="match status" value="3"/>
</dbReference>
<keyword evidence="4 9" id="KW-0808">Transferase</keyword>
<feature type="domain" description="PAS" evidence="7">
    <location>
        <begin position="127"/>
        <end position="198"/>
    </location>
</feature>
<dbReference type="Gene3D" id="3.30.565.10">
    <property type="entry name" value="Histidine kinase-like ATPase, C-terminal domain"/>
    <property type="match status" value="1"/>
</dbReference>
<dbReference type="GO" id="GO:0000155">
    <property type="term" value="F:phosphorelay sensor kinase activity"/>
    <property type="evidence" value="ECO:0007669"/>
    <property type="project" value="InterPro"/>
</dbReference>
<reference evidence="9 10" key="1">
    <citation type="journal article" date="2018" name="Front. Microbiol.">
        <title>Hydrolytic Capabilities as a Key to Environmental Success: Chitinolytic and Cellulolytic Acidobacteria From Acidic Sub-arctic Soils and Boreal Peatlands.</title>
        <authorList>
            <person name="Belova S.E."/>
            <person name="Ravin N.V."/>
            <person name="Pankratov T.A."/>
            <person name="Rakitin A.L."/>
            <person name="Ivanova A.A."/>
            <person name="Beletsky A.V."/>
            <person name="Mardanov A.V."/>
            <person name="Sinninghe Damste J.S."/>
            <person name="Dedysh S.N."/>
        </authorList>
    </citation>
    <scope>NUCLEOTIDE SEQUENCE [LARGE SCALE GENOMIC DNA]</scope>
    <source>
        <strain evidence="9 10">SBC82</strain>
    </source>
</reference>
<dbReference type="InterPro" id="IPR001610">
    <property type="entry name" value="PAC"/>
</dbReference>
<dbReference type="InterPro" id="IPR005467">
    <property type="entry name" value="His_kinase_dom"/>
</dbReference>
<feature type="domain" description="Histidine kinase" evidence="6">
    <location>
        <begin position="523"/>
        <end position="738"/>
    </location>
</feature>
<evidence type="ECO:0000259" key="6">
    <source>
        <dbReference type="PROSITE" id="PS50109"/>
    </source>
</evidence>
<dbReference type="AlphaFoldDB" id="A0A2Z5FVR4"/>
<dbReference type="NCBIfam" id="TIGR00229">
    <property type="entry name" value="sensory_box"/>
    <property type="match status" value="4"/>
</dbReference>
<name>A0A2Z5FVR4_9BACT</name>
<dbReference type="PRINTS" id="PR00344">
    <property type="entry name" value="BCTRLSENSOR"/>
</dbReference>
<evidence type="ECO:0000259" key="7">
    <source>
        <dbReference type="PROSITE" id="PS50112"/>
    </source>
</evidence>
<protein>
    <recommendedName>
        <fullName evidence="2">histidine kinase</fullName>
        <ecNumber evidence="2">2.7.13.3</ecNumber>
    </recommendedName>
</protein>
<keyword evidence="3" id="KW-0597">Phosphoprotein</keyword>
<dbReference type="PANTHER" id="PTHR43304:SF1">
    <property type="entry name" value="PAC DOMAIN-CONTAINING PROTEIN"/>
    <property type="match status" value="1"/>
</dbReference>
<keyword evidence="9" id="KW-0489">Methyltransferase</keyword>
<dbReference type="Pfam" id="PF02518">
    <property type="entry name" value="HATPase_c"/>
    <property type="match status" value="1"/>
</dbReference>
<evidence type="ECO:0000259" key="8">
    <source>
        <dbReference type="PROSITE" id="PS50113"/>
    </source>
</evidence>
<evidence type="ECO:0000256" key="5">
    <source>
        <dbReference type="ARBA" id="ARBA00022777"/>
    </source>
</evidence>
<keyword evidence="10" id="KW-1185">Reference proteome</keyword>
<dbReference type="InterPro" id="IPR003661">
    <property type="entry name" value="HisK_dim/P_dom"/>
</dbReference>
<dbReference type="RefSeq" id="WP_236657306.1">
    <property type="nucleotide sequence ID" value="NZ_CP030840.1"/>
</dbReference>
<keyword evidence="5" id="KW-0418">Kinase</keyword>
<dbReference type="EC" id="2.7.13.3" evidence="2"/>
<dbReference type="PROSITE" id="PS50112">
    <property type="entry name" value="PAS"/>
    <property type="match status" value="2"/>
</dbReference>
<dbReference type="InterPro" id="IPR052162">
    <property type="entry name" value="Sensor_kinase/Photoreceptor"/>
</dbReference>
<dbReference type="InterPro" id="IPR035965">
    <property type="entry name" value="PAS-like_dom_sf"/>
</dbReference>
<proteinExistence type="predicted"/>
<feature type="domain" description="PAC" evidence="8">
    <location>
        <begin position="201"/>
        <end position="252"/>
    </location>
</feature>
<organism evidence="9 10">
    <name type="scientific">Acidisarcina polymorpha</name>
    <dbReference type="NCBI Taxonomy" id="2211140"/>
    <lineage>
        <taxon>Bacteria</taxon>
        <taxon>Pseudomonadati</taxon>
        <taxon>Acidobacteriota</taxon>
        <taxon>Terriglobia</taxon>
        <taxon>Terriglobales</taxon>
        <taxon>Acidobacteriaceae</taxon>
        <taxon>Acidisarcina</taxon>
    </lineage>
</organism>
<dbReference type="SUPFAM" id="SSF47384">
    <property type="entry name" value="Homodimeric domain of signal transducing histidine kinase"/>
    <property type="match status" value="1"/>
</dbReference>
<evidence type="ECO:0000313" key="10">
    <source>
        <dbReference type="Proteomes" id="UP000253606"/>
    </source>
</evidence>
<evidence type="ECO:0000256" key="1">
    <source>
        <dbReference type="ARBA" id="ARBA00000085"/>
    </source>
</evidence>
<dbReference type="CDD" id="cd00082">
    <property type="entry name" value="HisKA"/>
    <property type="match status" value="1"/>
</dbReference>
<feature type="domain" description="PAC" evidence="8">
    <location>
        <begin position="327"/>
        <end position="379"/>
    </location>
</feature>
<dbReference type="GO" id="GO:0032259">
    <property type="term" value="P:methylation"/>
    <property type="evidence" value="ECO:0007669"/>
    <property type="project" value="UniProtKB-KW"/>
</dbReference>
<dbReference type="SMART" id="SM00388">
    <property type="entry name" value="HisKA"/>
    <property type="match status" value="1"/>
</dbReference>
<dbReference type="SMART" id="SM00086">
    <property type="entry name" value="PAC"/>
    <property type="match status" value="2"/>
</dbReference>